<comment type="caution">
    <text evidence="1">The sequence shown here is derived from an EMBL/GenBank/DDBJ whole genome shotgun (WGS) entry which is preliminary data.</text>
</comment>
<proteinExistence type="predicted"/>
<dbReference type="Proteomes" id="UP001396334">
    <property type="component" value="Unassembled WGS sequence"/>
</dbReference>
<keyword evidence="2" id="KW-1185">Reference proteome</keyword>
<organism evidence="1 2">
    <name type="scientific">Hibiscus sabdariffa</name>
    <name type="common">roselle</name>
    <dbReference type="NCBI Taxonomy" id="183260"/>
    <lineage>
        <taxon>Eukaryota</taxon>
        <taxon>Viridiplantae</taxon>
        <taxon>Streptophyta</taxon>
        <taxon>Embryophyta</taxon>
        <taxon>Tracheophyta</taxon>
        <taxon>Spermatophyta</taxon>
        <taxon>Magnoliopsida</taxon>
        <taxon>eudicotyledons</taxon>
        <taxon>Gunneridae</taxon>
        <taxon>Pentapetalae</taxon>
        <taxon>rosids</taxon>
        <taxon>malvids</taxon>
        <taxon>Malvales</taxon>
        <taxon>Malvaceae</taxon>
        <taxon>Malvoideae</taxon>
        <taxon>Hibiscus</taxon>
    </lineage>
</organism>
<gene>
    <name evidence="1" type="ORF">V6N11_017187</name>
</gene>
<evidence type="ECO:0000313" key="1">
    <source>
        <dbReference type="EMBL" id="KAK9042108.1"/>
    </source>
</evidence>
<accession>A0ABR2TX96</accession>
<reference evidence="1 2" key="1">
    <citation type="journal article" date="2024" name="G3 (Bethesda)">
        <title>Genome assembly of Hibiscus sabdariffa L. provides insights into metabolisms of medicinal natural products.</title>
        <authorList>
            <person name="Kim T."/>
        </authorList>
    </citation>
    <scope>NUCLEOTIDE SEQUENCE [LARGE SCALE GENOMIC DNA]</scope>
    <source>
        <strain evidence="1">TK-2024</strain>
        <tissue evidence="1">Old leaves</tissue>
    </source>
</reference>
<evidence type="ECO:0000313" key="2">
    <source>
        <dbReference type="Proteomes" id="UP001396334"/>
    </source>
</evidence>
<name>A0ABR2TX96_9ROSI</name>
<protein>
    <submittedName>
        <fullName evidence="1">Uncharacterized protein</fullName>
    </submittedName>
</protein>
<sequence length="70" mass="8058">MQVMVTMVVHDFDLIAGGLTTWTTKMNRVRQSITHASRELSHLDGGWHAREEKYGSDLGFMVVYFWPQMG</sequence>
<dbReference type="EMBL" id="JBBPBN010000004">
    <property type="protein sequence ID" value="KAK9042108.1"/>
    <property type="molecule type" value="Genomic_DNA"/>
</dbReference>